<dbReference type="Pfam" id="PF04367">
    <property type="entry name" value="DUF502"/>
    <property type="match status" value="1"/>
</dbReference>
<dbReference type="EMBL" id="JBHSJG010000038">
    <property type="protein sequence ID" value="MFC4989063.1"/>
    <property type="molecule type" value="Genomic_DNA"/>
</dbReference>
<dbReference type="PANTHER" id="PTHR31876:SF26">
    <property type="entry name" value="PROTEIN LIKE COV 2"/>
    <property type="match status" value="1"/>
</dbReference>
<dbReference type="PANTHER" id="PTHR31876">
    <property type="entry name" value="COV-LIKE PROTEIN 1"/>
    <property type="match status" value="1"/>
</dbReference>
<keyword evidence="1" id="KW-0472">Membrane</keyword>
<feature type="transmembrane region" description="Helical" evidence="1">
    <location>
        <begin position="57"/>
        <end position="79"/>
    </location>
</feature>
<keyword evidence="1" id="KW-1133">Transmembrane helix</keyword>
<accession>A0ABD5QH41</accession>
<dbReference type="AlphaFoldDB" id="A0ABD5QH41"/>
<reference evidence="2 3" key="1">
    <citation type="journal article" date="2019" name="Int. J. Syst. Evol. Microbiol.">
        <title>The Global Catalogue of Microorganisms (GCM) 10K type strain sequencing project: providing services to taxonomists for standard genome sequencing and annotation.</title>
        <authorList>
            <consortium name="The Broad Institute Genomics Platform"/>
            <consortium name="The Broad Institute Genome Sequencing Center for Infectious Disease"/>
            <person name="Wu L."/>
            <person name="Ma J."/>
        </authorList>
    </citation>
    <scope>NUCLEOTIDE SEQUENCE [LARGE SCALE GENOMIC DNA]</scope>
    <source>
        <strain evidence="2 3">CGMCC 1.15824</strain>
    </source>
</reference>
<dbReference type="RefSeq" id="WP_224828461.1">
    <property type="nucleotide sequence ID" value="NZ_JAIVEF010000006.1"/>
</dbReference>
<evidence type="ECO:0000313" key="2">
    <source>
        <dbReference type="EMBL" id="MFC4989063.1"/>
    </source>
</evidence>
<dbReference type="InterPro" id="IPR007462">
    <property type="entry name" value="COV1-like"/>
</dbReference>
<comment type="caution">
    <text evidence="2">The sequence shown here is derived from an EMBL/GenBank/DDBJ whole genome shotgun (WGS) entry which is preliminary data.</text>
</comment>
<feature type="transmembrane region" description="Helical" evidence="1">
    <location>
        <begin position="12"/>
        <end position="37"/>
    </location>
</feature>
<name>A0ABD5QH41_9EURY</name>
<organism evidence="2 3">
    <name type="scientific">Saliphagus infecundisoli</name>
    <dbReference type="NCBI Taxonomy" id="1849069"/>
    <lineage>
        <taxon>Archaea</taxon>
        <taxon>Methanobacteriati</taxon>
        <taxon>Methanobacteriota</taxon>
        <taxon>Stenosarchaea group</taxon>
        <taxon>Halobacteria</taxon>
        <taxon>Halobacteriales</taxon>
        <taxon>Natrialbaceae</taxon>
        <taxon>Saliphagus</taxon>
    </lineage>
</organism>
<gene>
    <name evidence="2" type="ORF">ACFPFO_15060</name>
</gene>
<proteinExistence type="predicted"/>
<dbReference type="Proteomes" id="UP001595925">
    <property type="component" value="Unassembled WGS sequence"/>
</dbReference>
<evidence type="ECO:0000313" key="3">
    <source>
        <dbReference type="Proteomes" id="UP001595925"/>
    </source>
</evidence>
<keyword evidence="1" id="KW-0812">Transmembrane</keyword>
<sequence>MALLWAKVKQWLINGVVVTIPLVITLIVLSVVVNFLLRALSPVVAAIGYAWSNEPSTAVLQLVTILALVGLILVIGFIADQTPGGRVSGAVHETMETIPGVSAIYGSVRQASEIFLDDDTDQFQDVKLVEFPNENSHMLGFLTGDTADEIEHSLGAEMVTIMVPLGPNPTTNGFVMHVPTEHVTDVEMNVEEAITAIATLGIATETGGTT</sequence>
<protein>
    <submittedName>
        <fullName evidence="2">DUF502 domain-containing protein</fullName>
    </submittedName>
</protein>
<keyword evidence="3" id="KW-1185">Reference proteome</keyword>
<evidence type="ECO:0000256" key="1">
    <source>
        <dbReference type="SAM" id="Phobius"/>
    </source>
</evidence>